<evidence type="ECO:0000313" key="1">
    <source>
        <dbReference type="EMBL" id="GMF06086.1"/>
    </source>
</evidence>
<reference evidence="1" key="1">
    <citation type="submission" date="2023-04" db="EMBL/GenBank/DDBJ databases">
        <title>Ambrosiozyma monospora NBRC 10751.</title>
        <authorList>
            <person name="Ichikawa N."/>
            <person name="Sato H."/>
            <person name="Tonouchi N."/>
        </authorList>
    </citation>
    <scope>NUCLEOTIDE SEQUENCE</scope>
    <source>
        <strain evidence="1">NBRC 10751</strain>
    </source>
</reference>
<name>A0ACB5UB91_AMBMO</name>
<organism evidence="1 2">
    <name type="scientific">Ambrosiozyma monospora</name>
    <name type="common">Yeast</name>
    <name type="synonym">Endomycopsis monosporus</name>
    <dbReference type="NCBI Taxonomy" id="43982"/>
    <lineage>
        <taxon>Eukaryota</taxon>
        <taxon>Fungi</taxon>
        <taxon>Dikarya</taxon>
        <taxon>Ascomycota</taxon>
        <taxon>Saccharomycotina</taxon>
        <taxon>Pichiomycetes</taxon>
        <taxon>Pichiales</taxon>
        <taxon>Pichiaceae</taxon>
        <taxon>Ambrosiozyma</taxon>
    </lineage>
</organism>
<sequence>MGTHGNLTQPMFSWYGTKIACLDLKRYSILIYDLNLLENDKLSPEALKNDSISMMFPKFGSLFLQSYWNLNNFTGGYHQVPLSKVFEMSNSDFLDEDVNVTEKCCCQLIQEISIIDLLHKYLSVFPDIKMRDIDLEWLSDGRIELRLQGKTIFIFTLDESKGEADV</sequence>
<comment type="caution">
    <text evidence="1">The sequence shown here is derived from an EMBL/GenBank/DDBJ whole genome shotgun (WGS) entry which is preliminary data.</text>
</comment>
<dbReference type="EMBL" id="BSXS01014862">
    <property type="protein sequence ID" value="GMF06086.1"/>
    <property type="molecule type" value="Genomic_DNA"/>
</dbReference>
<keyword evidence="2" id="KW-1185">Reference proteome</keyword>
<protein>
    <submittedName>
        <fullName evidence="1">Unnamed protein product</fullName>
    </submittedName>
</protein>
<accession>A0ACB5UB91</accession>
<gene>
    <name evidence="1" type="ORF">Amon02_001255800</name>
</gene>
<evidence type="ECO:0000313" key="2">
    <source>
        <dbReference type="Proteomes" id="UP001165064"/>
    </source>
</evidence>
<proteinExistence type="predicted"/>
<dbReference type="Proteomes" id="UP001165064">
    <property type="component" value="Unassembled WGS sequence"/>
</dbReference>